<dbReference type="EMBL" id="BSUJ01000001">
    <property type="protein sequence ID" value="GMA21667.1"/>
    <property type="molecule type" value="Genomic_DNA"/>
</dbReference>
<protein>
    <submittedName>
        <fullName evidence="1">Uncharacterized protein</fullName>
    </submittedName>
</protein>
<gene>
    <name evidence="1" type="ORF">GCM10025862_36880</name>
</gene>
<sequence>MVHPSGGRATVDAIPGAHQVTIDGMRHHLAPGLTERLVSLIAENALKTTDSKGLSR</sequence>
<comment type="caution">
    <text evidence="1">The sequence shown here is derived from an EMBL/GenBank/DDBJ whole genome shotgun (WGS) entry which is preliminary data.</text>
</comment>
<evidence type="ECO:0000313" key="2">
    <source>
        <dbReference type="Proteomes" id="UP001157109"/>
    </source>
</evidence>
<proteinExistence type="predicted"/>
<dbReference type="Proteomes" id="UP001157109">
    <property type="component" value="Unassembled WGS sequence"/>
</dbReference>
<accession>A0ABQ6HU44</accession>
<keyword evidence="2" id="KW-1185">Reference proteome</keyword>
<organism evidence="1 2">
    <name type="scientific">Arsenicicoccus piscis</name>
    <dbReference type="NCBI Taxonomy" id="673954"/>
    <lineage>
        <taxon>Bacteria</taxon>
        <taxon>Bacillati</taxon>
        <taxon>Actinomycetota</taxon>
        <taxon>Actinomycetes</taxon>
        <taxon>Micrococcales</taxon>
        <taxon>Intrasporangiaceae</taxon>
        <taxon>Arsenicicoccus</taxon>
    </lineage>
</organism>
<reference evidence="2" key="1">
    <citation type="journal article" date="2019" name="Int. J. Syst. Evol. Microbiol.">
        <title>The Global Catalogue of Microorganisms (GCM) 10K type strain sequencing project: providing services to taxonomists for standard genome sequencing and annotation.</title>
        <authorList>
            <consortium name="The Broad Institute Genomics Platform"/>
            <consortium name="The Broad Institute Genome Sequencing Center for Infectious Disease"/>
            <person name="Wu L."/>
            <person name="Ma J."/>
        </authorList>
    </citation>
    <scope>NUCLEOTIDE SEQUENCE [LARGE SCALE GENOMIC DNA]</scope>
    <source>
        <strain evidence="2">NBRC 105830</strain>
    </source>
</reference>
<dbReference type="RefSeq" id="WP_241443559.1">
    <property type="nucleotide sequence ID" value="NZ_BSUJ01000001.1"/>
</dbReference>
<evidence type="ECO:0000313" key="1">
    <source>
        <dbReference type="EMBL" id="GMA21667.1"/>
    </source>
</evidence>
<name>A0ABQ6HU44_9MICO</name>